<feature type="signal peptide" evidence="1">
    <location>
        <begin position="1"/>
        <end position="19"/>
    </location>
</feature>
<evidence type="ECO:0000313" key="2">
    <source>
        <dbReference type="EMBL" id="GAO42398.1"/>
    </source>
</evidence>
<comment type="caution">
    <text evidence="2">The sequence shown here is derived from an EMBL/GenBank/DDBJ whole genome shotgun (WGS) entry which is preliminary data.</text>
</comment>
<organism evidence="2 3">
    <name type="scientific">Flavihumibacter petaseus NBRC 106054</name>
    <dbReference type="NCBI Taxonomy" id="1220578"/>
    <lineage>
        <taxon>Bacteria</taxon>
        <taxon>Pseudomonadati</taxon>
        <taxon>Bacteroidota</taxon>
        <taxon>Chitinophagia</taxon>
        <taxon>Chitinophagales</taxon>
        <taxon>Chitinophagaceae</taxon>
        <taxon>Flavihumibacter</taxon>
    </lineage>
</organism>
<dbReference type="Gene3D" id="3.10.450.360">
    <property type="match status" value="1"/>
</dbReference>
<protein>
    <recommendedName>
        <fullName evidence="4">Beta-lactamase-inhibitor-like PepSY-like domain-containing protein</fullName>
    </recommendedName>
</protein>
<dbReference type="EMBL" id="BBWV01000001">
    <property type="protein sequence ID" value="GAO42398.1"/>
    <property type="molecule type" value="Genomic_DNA"/>
</dbReference>
<gene>
    <name evidence="2" type="ORF">FPE01S_01_14130</name>
</gene>
<evidence type="ECO:0000313" key="3">
    <source>
        <dbReference type="Proteomes" id="UP000033121"/>
    </source>
</evidence>
<dbReference type="OrthoDB" id="675116at2"/>
<keyword evidence="1" id="KW-0732">Signal</keyword>
<feature type="chain" id="PRO_5002430238" description="Beta-lactamase-inhibitor-like PepSY-like domain-containing protein" evidence="1">
    <location>
        <begin position="20"/>
        <end position="148"/>
    </location>
</feature>
<name>A0A0E9MY30_9BACT</name>
<dbReference type="STRING" id="1220578.FPE01S_01_14130"/>
<dbReference type="SUPFAM" id="SSF160574">
    <property type="entry name" value="BT0923-like"/>
    <property type="match status" value="1"/>
</dbReference>
<reference evidence="2 3" key="1">
    <citation type="submission" date="2015-04" db="EMBL/GenBank/DDBJ databases">
        <title>Whole genome shotgun sequence of Flavihumibacter petaseus NBRC 106054.</title>
        <authorList>
            <person name="Miyazawa S."/>
            <person name="Hosoyama A."/>
            <person name="Hashimoto M."/>
            <person name="Noguchi M."/>
            <person name="Tsuchikane K."/>
            <person name="Ohji S."/>
            <person name="Yamazoe A."/>
            <person name="Ichikawa N."/>
            <person name="Kimura A."/>
            <person name="Fujita N."/>
        </authorList>
    </citation>
    <scope>NUCLEOTIDE SEQUENCE [LARGE SCALE GENOMIC DNA]</scope>
    <source>
        <strain evidence="2 3">NBRC 106054</strain>
    </source>
</reference>
<evidence type="ECO:0008006" key="4">
    <source>
        <dbReference type="Google" id="ProtNLM"/>
    </source>
</evidence>
<evidence type="ECO:0000256" key="1">
    <source>
        <dbReference type="SAM" id="SignalP"/>
    </source>
</evidence>
<keyword evidence="3" id="KW-1185">Reference proteome</keyword>
<proteinExistence type="predicted"/>
<dbReference type="AlphaFoldDB" id="A0A0E9MY30"/>
<sequence length="148" mass="16349">MKKFIIIAATAFVSLSSFASVDPVTGKVLESFRSEFADAKNVQWKSLDDAGLYQATFNFRNTELSAFYNADGEMVATARYISIENLPILVTKAIQDRYPDHIVKNVIEHISGGNTTYHITLHGQKSSMIVSATPSGNISVFKKVKNKL</sequence>
<dbReference type="Proteomes" id="UP000033121">
    <property type="component" value="Unassembled WGS sequence"/>
</dbReference>
<accession>A0A0E9MY30</accession>
<dbReference type="RefSeq" id="WP_046368099.1">
    <property type="nucleotide sequence ID" value="NZ_BBWV01000001.1"/>
</dbReference>